<comment type="caution">
    <text evidence="2">The sequence shown here is derived from an EMBL/GenBank/DDBJ whole genome shotgun (WGS) entry which is preliminary data.</text>
</comment>
<dbReference type="RefSeq" id="WP_311557142.1">
    <property type="nucleotide sequence ID" value="NZ_JAVREJ010000010.1"/>
</dbReference>
<feature type="domain" description="DUF4097" evidence="1">
    <location>
        <begin position="143"/>
        <end position="287"/>
    </location>
</feature>
<dbReference type="EMBL" id="JAVREJ010000010">
    <property type="protein sequence ID" value="MDT0351033.1"/>
    <property type="molecule type" value="Genomic_DNA"/>
</dbReference>
<reference evidence="3" key="1">
    <citation type="submission" date="2023-07" db="EMBL/GenBank/DDBJ databases">
        <title>30 novel species of actinomycetes from the DSMZ collection.</title>
        <authorList>
            <person name="Nouioui I."/>
        </authorList>
    </citation>
    <scope>NUCLEOTIDE SEQUENCE [LARGE SCALE GENOMIC DNA]</scope>
    <source>
        <strain evidence="3">DSM 45834</strain>
    </source>
</reference>
<name>A0ABU2NAQ2_9PSEU</name>
<organism evidence="2 3">
    <name type="scientific">Pseudonocardia charpentierae</name>
    <dbReference type="NCBI Taxonomy" id="3075545"/>
    <lineage>
        <taxon>Bacteria</taxon>
        <taxon>Bacillati</taxon>
        <taxon>Actinomycetota</taxon>
        <taxon>Actinomycetes</taxon>
        <taxon>Pseudonocardiales</taxon>
        <taxon>Pseudonocardiaceae</taxon>
        <taxon>Pseudonocardia</taxon>
    </lineage>
</organism>
<evidence type="ECO:0000313" key="2">
    <source>
        <dbReference type="EMBL" id="MDT0351033.1"/>
    </source>
</evidence>
<dbReference type="Pfam" id="PF13349">
    <property type="entry name" value="DUF4097"/>
    <property type="match status" value="1"/>
</dbReference>
<evidence type="ECO:0000259" key="1">
    <source>
        <dbReference type="Pfam" id="PF13349"/>
    </source>
</evidence>
<gene>
    <name evidence="2" type="ORF">RM445_16000</name>
</gene>
<accession>A0ABU2NAQ2</accession>
<sequence length="320" mass="31430">MRQESRTVAGPADLDVAVDVGRVEVHLEDAGTNDAGGGETGTNAPGELEIRVEVRHDPAAAGGWAQRLGEVASWLGSVGAAPDTDAGDGPVSAGADAVRATDITWSAPGAGGEAPTLTVRSTTELPLRMVPLVVTVWAPAGSRVTARTGAGDVAVAGRAGRATVRTGAGTATTADVDGDAEVTTGSGDVVLGAVGGRARIRTGSGTVRVGAVAGSTDIKAGNGDVAIGEVRADVGVRTGTGAVSVADALAGRMDLTTGSGGLTIGVHAGVLAELDLSSGSGRARSELDVRQTAPAGEPVLWLRGRTASGDVLVTRAATPV</sequence>
<protein>
    <recommendedName>
        <fullName evidence="1">DUF4097 domain-containing protein</fullName>
    </recommendedName>
</protein>
<dbReference type="InterPro" id="IPR025164">
    <property type="entry name" value="Toastrack_DUF4097"/>
</dbReference>
<dbReference type="Proteomes" id="UP001183202">
    <property type="component" value="Unassembled WGS sequence"/>
</dbReference>
<keyword evidence="3" id="KW-1185">Reference proteome</keyword>
<evidence type="ECO:0000313" key="3">
    <source>
        <dbReference type="Proteomes" id="UP001183202"/>
    </source>
</evidence>
<proteinExistence type="predicted"/>